<gene>
    <name evidence="2" type="ORF">I6U48_12445</name>
</gene>
<reference evidence="2" key="1">
    <citation type="submission" date="2020-12" db="EMBL/GenBank/DDBJ databases">
        <title>Clostridium thailandense sp. nov., a novel acetogenic bacterium isolated from peat land soil in Thailand.</title>
        <authorList>
            <person name="Chaikitkaew S."/>
            <person name="Birkeland N.K."/>
        </authorList>
    </citation>
    <scope>NUCLEOTIDE SEQUENCE</scope>
    <source>
        <strain evidence="2">PL3</strain>
    </source>
</reference>
<dbReference type="Proteomes" id="UP000694308">
    <property type="component" value="Unassembled WGS sequence"/>
</dbReference>
<evidence type="ECO:0000256" key="1">
    <source>
        <dbReference type="SAM" id="Coils"/>
    </source>
</evidence>
<evidence type="ECO:0008006" key="4">
    <source>
        <dbReference type="Google" id="ProtNLM"/>
    </source>
</evidence>
<keyword evidence="1" id="KW-0175">Coiled coil</keyword>
<evidence type="ECO:0000313" key="3">
    <source>
        <dbReference type="Proteomes" id="UP000694308"/>
    </source>
</evidence>
<comment type="caution">
    <text evidence="2">The sequence shown here is derived from an EMBL/GenBank/DDBJ whole genome shotgun (WGS) entry which is preliminary data.</text>
</comment>
<accession>A0A949U001</accession>
<sequence length="515" mass="60950">MYMNVESFSNNVGQSWDIHSHIFRDFIFVNISIGLVRTEEMRKEVDRLYLLDKLKYYNATINSTCIEHIIMLQGSLEQEIYARKLLGVLLVAEEDYFLRNKVIKLLRKHYPIVYRSVKKINNKELMIKYLKMDEATQRTERRLDAAVYLYLFIHCSSNQVDQAYILSIINDIKNYESNSPMTTNIDKELEKNKNRIQEIKALVEKEYGKVQDYKDVLNTHNENVDDIGAILENLFMINKIDINQIFDNSDPVNIDKIILAYIKAGYRKKEKNLILQAIVNGIFIQYMINEYKKLKKLYFENNQETMYFKTHSLEQRISSLENENADMKKNLELFYEQKASFDETLKNQINKLNKSHKAEVIQMAKTNEKLRKQLEEEEKYRSELNILREYMFEVKNNYTPSDPDKTLENYIANKKILIIGGAKAWRRKVKERYAEISTLNGFNDNFEINALSSVDYIFFYTGFMSHSTYNRAMSYIRTNGLKFGYIGKTNIDLVEEELVEELQKLEIGRRLNLSD</sequence>
<dbReference type="AlphaFoldDB" id="A0A949U001"/>
<organism evidence="2 3">
    <name type="scientific">Clostridium thailandense</name>
    <dbReference type="NCBI Taxonomy" id="2794346"/>
    <lineage>
        <taxon>Bacteria</taxon>
        <taxon>Bacillati</taxon>
        <taxon>Bacillota</taxon>
        <taxon>Clostridia</taxon>
        <taxon>Eubacteriales</taxon>
        <taxon>Clostridiaceae</taxon>
        <taxon>Clostridium</taxon>
    </lineage>
</organism>
<keyword evidence="3" id="KW-1185">Reference proteome</keyword>
<feature type="coiled-coil region" evidence="1">
    <location>
        <begin position="310"/>
        <end position="387"/>
    </location>
</feature>
<name>A0A949U001_9CLOT</name>
<protein>
    <recommendedName>
        <fullName evidence="4">DUF2325 domain-containing protein</fullName>
    </recommendedName>
</protein>
<dbReference type="EMBL" id="JAEEGC010000053">
    <property type="protein sequence ID" value="MBV7273719.1"/>
    <property type="molecule type" value="Genomic_DNA"/>
</dbReference>
<dbReference type="RefSeq" id="WP_218320788.1">
    <property type="nucleotide sequence ID" value="NZ_JAEEGC010000053.1"/>
</dbReference>
<evidence type="ECO:0000313" key="2">
    <source>
        <dbReference type="EMBL" id="MBV7273719.1"/>
    </source>
</evidence>
<proteinExistence type="predicted"/>